<dbReference type="EMBL" id="JAATJV010451172">
    <property type="protein sequence ID" value="MBZ3891585.1"/>
    <property type="molecule type" value="Genomic_DNA"/>
</dbReference>
<comment type="subcellular location">
    <subcellularLocation>
        <location evidence="1">Cell membrane</location>
    </subcellularLocation>
</comment>
<dbReference type="Pfam" id="PF00087">
    <property type="entry name" value="Toxin_TOLIP"/>
    <property type="match status" value="1"/>
</dbReference>
<dbReference type="Proteomes" id="UP001166674">
    <property type="component" value="Unassembled WGS sequence"/>
</dbReference>
<comment type="caution">
    <text evidence="8">The sequence shown here is derived from an EMBL/GenBank/DDBJ whole genome shotgun (WGS) entry which is preliminary data.</text>
</comment>
<keyword evidence="3 6" id="KW-0732">Signal</keyword>
<keyword evidence="5" id="KW-0325">Glycoprotein</keyword>
<dbReference type="GO" id="GO:0001669">
    <property type="term" value="C:acrosomal vesicle"/>
    <property type="evidence" value="ECO:0007669"/>
    <property type="project" value="TreeGrafter"/>
</dbReference>
<dbReference type="AlphaFoldDB" id="A0AA41TC32"/>
<dbReference type="SMART" id="SM00134">
    <property type="entry name" value="LU"/>
    <property type="match status" value="1"/>
</dbReference>
<dbReference type="InterPro" id="IPR045860">
    <property type="entry name" value="Snake_toxin-like_sf"/>
</dbReference>
<dbReference type="InterPro" id="IPR035076">
    <property type="entry name" value="Toxin/TOLIP"/>
</dbReference>
<dbReference type="GO" id="GO:0005886">
    <property type="term" value="C:plasma membrane"/>
    <property type="evidence" value="ECO:0007669"/>
    <property type="project" value="UniProtKB-SubCell"/>
</dbReference>
<evidence type="ECO:0000256" key="4">
    <source>
        <dbReference type="ARBA" id="ARBA00023136"/>
    </source>
</evidence>
<name>A0AA41TC32_SCICA</name>
<dbReference type="SUPFAM" id="SSF57302">
    <property type="entry name" value="Snake toxin-like"/>
    <property type="match status" value="1"/>
</dbReference>
<dbReference type="PANTHER" id="PTHR15049:SF1">
    <property type="entry name" value="LYMPHOCYTE ANTIGEN 6K"/>
    <property type="match status" value="1"/>
</dbReference>
<evidence type="ECO:0000259" key="7">
    <source>
        <dbReference type="SMART" id="SM00134"/>
    </source>
</evidence>
<dbReference type="Gene3D" id="2.10.60.10">
    <property type="entry name" value="CD59"/>
    <property type="match status" value="1"/>
</dbReference>
<feature type="domain" description="UPAR/Ly6" evidence="7">
    <location>
        <begin position="49"/>
        <end position="140"/>
    </location>
</feature>
<evidence type="ECO:0000256" key="5">
    <source>
        <dbReference type="ARBA" id="ARBA00023180"/>
    </source>
</evidence>
<evidence type="ECO:0000256" key="1">
    <source>
        <dbReference type="ARBA" id="ARBA00004236"/>
    </source>
</evidence>
<evidence type="ECO:0000256" key="6">
    <source>
        <dbReference type="SAM" id="SignalP"/>
    </source>
</evidence>
<feature type="signal peptide" evidence="6">
    <location>
        <begin position="1"/>
        <end position="39"/>
    </location>
</feature>
<organism evidence="8 9">
    <name type="scientific">Sciurus carolinensis</name>
    <name type="common">Eastern gray squirrel</name>
    <dbReference type="NCBI Taxonomy" id="30640"/>
    <lineage>
        <taxon>Eukaryota</taxon>
        <taxon>Metazoa</taxon>
        <taxon>Chordata</taxon>
        <taxon>Craniata</taxon>
        <taxon>Vertebrata</taxon>
        <taxon>Euteleostomi</taxon>
        <taxon>Mammalia</taxon>
        <taxon>Eutheria</taxon>
        <taxon>Euarchontoglires</taxon>
        <taxon>Glires</taxon>
        <taxon>Rodentia</taxon>
        <taxon>Sciuromorpha</taxon>
        <taxon>Sciuridae</taxon>
        <taxon>Sciurinae</taxon>
        <taxon>Sciurini</taxon>
        <taxon>Sciurus</taxon>
    </lineage>
</organism>
<feature type="chain" id="PRO_5041457032" evidence="6">
    <location>
        <begin position="40"/>
        <end position="175"/>
    </location>
</feature>
<keyword evidence="4" id="KW-0472">Membrane</keyword>
<evidence type="ECO:0000256" key="2">
    <source>
        <dbReference type="ARBA" id="ARBA00022475"/>
    </source>
</evidence>
<reference evidence="8" key="1">
    <citation type="submission" date="2020-03" db="EMBL/GenBank/DDBJ databases">
        <title>Studies in the Genomics of Life Span.</title>
        <authorList>
            <person name="Glass D."/>
        </authorList>
    </citation>
    <scope>NUCLEOTIDE SEQUENCE</scope>
    <source>
        <strain evidence="8">SUZIE</strain>
        <tissue evidence="8">Muscle</tissue>
    </source>
</reference>
<dbReference type="InterPro" id="IPR052874">
    <property type="entry name" value="Sperm-ZP_regulatory"/>
</dbReference>
<proteinExistence type="predicted"/>
<evidence type="ECO:0000313" key="8">
    <source>
        <dbReference type="EMBL" id="MBZ3891585.1"/>
    </source>
</evidence>
<keyword evidence="9" id="KW-1185">Reference proteome</keyword>
<evidence type="ECO:0000313" key="9">
    <source>
        <dbReference type="Proteomes" id="UP001166674"/>
    </source>
</evidence>
<dbReference type="GO" id="GO:0007339">
    <property type="term" value="P:binding of sperm to zona pellucida"/>
    <property type="evidence" value="ECO:0007669"/>
    <property type="project" value="TreeGrafter"/>
</dbReference>
<keyword evidence="2" id="KW-1003">Cell membrane</keyword>
<dbReference type="InterPro" id="IPR016054">
    <property type="entry name" value="LY6_UPA_recep-like"/>
</dbReference>
<sequence>MDRWVRVALTAAPCKARRSMVAACLLALLLSLGLPQVRTSNRTGKQVGLTCHVCETENDFACKNEVVCHESEEYCNFVAAKVFPRVYYISKQCSKICPYIWPVENTQPKSFLVEKPLPFFYVNCCKSSLCNLNGPTLSEDVFREQAGRASVSSHGQAILTILVASATTFTGLSLL</sequence>
<gene>
    <name evidence="8" type="ORF">SUZIE_213695</name>
</gene>
<dbReference type="CDD" id="cd23550">
    <property type="entry name" value="TFP_LU_ECD_Ly6K"/>
    <property type="match status" value="1"/>
</dbReference>
<dbReference type="PANTHER" id="PTHR15049">
    <property type="entry name" value="GLYCOSYL-PHOSPHATIDYLINOSITOL-ANCHORED MOLECULE-LIKE PROTEIN-RELATED"/>
    <property type="match status" value="1"/>
</dbReference>
<accession>A0AA41TC32</accession>
<evidence type="ECO:0000256" key="3">
    <source>
        <dbReference type="ARBA" id="ARBA00022729"/>
    </source>
</evidence>
<protein>
    <submittedName>
        <fullName evidence="8">Lymphocyte antigen 6K</fullName>
    </submittedName>
</protein>